<keyword evidence="5" id="KW-1185">Reference proteome</keyword>
<dbReference type="PATRIC" id="fig|1637975.4.peg.4216"/>
<dbReference type="Pfam" id="PF00378">
    <property type="entry name" value="ECH_1"/>
    <property type="match status" value="1"/>
</dbReference>
<reference evidence="4 5" key="1">
    <citation type="submission" date="2015-09" db="EMBL/GenBank/DDBJ databases">
        <title>Genome sequencing project for genomic taxonomy and phylogenomics of Bacillus-like bacteria.</title>
        <authorList>
            <person name="Liu B."/>
            <person name="Wang J."/>
            <person name="Zhu Y."/>
            <person name="Liu G."/>
            <person name="Chen Q."/>
            <person name="Chen Z."/>
            <person name="Lan J."/>
            <person name="Che J."/>
            <person name="Ge C."/>
            <person name="Shi H."/>
            <person name="Pan Z."/>
            <person name="Liu X."/>
        </authorList>
    </citation>
    <scope>NUCLEOTIDE SEQUENCE [LARGE SCALE GENOMIC DNA]</scope>
    <source>
        <strain evidence="4 5">FJAT-18043</strain>
    </source>
</reference>
<comment type="caution">
    <text evidence="4">The sequence shown here is derived from an EMBL/GenBank/DDBJ whole genome shotgun (WGS) entry which is preliminary data.</text>
</comment>
<dbReference type="InterPro" id="IPR029045">
    <property type="entry name" value="ClpP/crotonase-like_dom_sf"/>
</dbReference>
<dbReference type="STRING" id="1637975.AN957_21180"/>
<dbReference type="InterPro" id="IPR018376">
    <property type="entry name" value="Enoyl-CoA_hyd/isom_CS"/>
</dbReference>
<comment type="similarity">
    <text evidence="1 3">Belongs to the enoyl-CoA hydratase/isomerase family.</text>
</comment>
<dbReference type="AlphaFoldDB" id="A0A0Q3VJA5"/>
<evidence type="ECO:0000313" key="5">
    <source>
        <dbReference type="Proteomes" id="UP000050996"/>
    </source>
</evidence>
<evidence type="ECO:0000256" key="1">
    <source>
        <dbReference type="ARBA" id="ARBA00005254"/>
    </source>
</evidence>
<evidence type="ECO:0000256" key="3">
    <source>
        <dbReference type="RuleBase" id="RU003707"/>
    </source>
</evidence>
<dbReference type="Gene3D" id="3.90.226.10">
    <property type="entry name" value="2-enoyl-CoA Hydratase, Chain A, domain 1"/>
    <property type="match status" value="1"/>
</dbReference>
<sequence>MKVDIQRMKAEQAKIIYQETAGLAIITIHRPQKRNALTAKMWKYLTEIGQKILQNPKNKVVILRGAGEQFTAGSDIKEFHQMSLEEAENSFILMEEAISTFENLPIPTIGVINGPAMGAGLELALACDLRIGSGRSRLGIPVGKLGITLNNKFAQRLVNLIGPSLTKDLVYTGRVLKAEEAYRLGMLNYLVNDDILDRYSIRMGKLVASQAPSSLLAVKQSVSQCVNSVPELWKGTTPFVDNYDFPEGVAAFVEKRIPRFSRRSISN</sequence>
<dbReference type="Proteomes" id="UP000050996">
    <property type="component" value="Unassembled WGS sequence"/>
</dbReference>
<dbReference type="PANTHER" id="PTHR11941:SF54">
    <property type="entry name" value="ENOYL-COA HYDRATASE, MITOCHONDRIAL"/>
    <property type="match status" value="1"/>
</dbReference>
<dbReference type="EMBL" id="LJIX01000006">
    <property type="protein sequence ID" value="KQL20863.1"/>
    <property type="molecule type" value="Genomic_DNA"/>
</dbReference>
<evidence type="ECO:0000313" key="4">
    <source>
        <dbReference type="EMBL" id="KQL20863.1"/>
    </source>
</evidence>
<organism evidence="4 5">
    <name type="scientific">Cytobacillus solani</name>
    <dbReference type="NCBI Taxonomy" id="1637975"/>
    <lineage>
        <taxon>Bacteria</taxon>
        <taxon>Bacillati</taxon>
        <taxon>Bacillota</taxon>
        <taxon>Bacilli</taxon>
        <taxon>Bacillales</taxon>
        <taxon>Bacillaceae</taxon>
        <taxon>Cytobacillus</taxon>
    </lineage>
</organism>
<dbReference type="SUPFAM" id="SSF52096">
    <property type="entry name" value="ClpP/crotonase"/>
    <property type="match status" value="1"/>
</dbReference>
<dbReference type="PANTHER" id="PTHR11941">
    <property type="entry name" value="ENOYL-COA HYDRATASE-RELATED"/>
    <property type="match status" value="1"/>
</dbReference>
<dbReference type="InterPro" id="IPR001753">
    <property type="entry name" value="Enoyl-CoA_hydra/iso"/>
</dbReference>
<evidence type="ECO:0000256" key="2">
    <source>
        <dbReference type="ARBA" id="ARBA00023239"/>
    </source>
</evidence>
<dbReference type="InterPro" id="IPR014748">
    <property type="entry name" value="Enoyl-CoA_hydra_C"/>
</dbReference>
<gene>
    <name evidence="4" type="ORF">AN957_21180</name>
</gene>
<dbReference type="RefSeq" id="WP_053477355.1">
    <property type="nucleotide sequence ID" value="NZ_CP041305.1"/>
</dbReference>
<dbReference type="Gene3D" id="1.10.12.10">
    <property type="entry name" value="Lyase 2-enoyl-coa Hydratase, Chain A, domain 2"/>
    <property type="match status" value="1"/>
</dbReference>
<protein>
    <submittedName>
        <fullName evidence="4">3-hydroxybutyryl-CoA dehydratase</fullName>
    </submittedName>
</protein>
<dbReference type="GO" id="GO:0006635">
    <property type="term" value="P:fatty acid beta-oxidation"/>
    <property type="evidence" value="ECO:0007669"/>
    <property type="project" value="TreeGrafter"/>
</dbReference>
<dbReference type="PROSITE" id="PS00166">
    <property type="entry name" value="ENOYL_COA_HYDRATASE"/>
    <property type="match status" value="1"/>
</dbReference>
<name>A0A0Q3VJA5_9BACI</name>
<dbReference type="CDD" id="cd06558">
    <property type="entry name" value="crotonase-like"/>
    <property type="match status" value="1"/>
</dbReference>
<accession>A0A0Q3VJA5</accession>
<dbReference type="GO" id="GO:0016829">
    <property type="term" value="F:lyase activity"/>
    <property type="evidence" value="ECO:0007669"/>
    <property type="project" value="UniProtKB-KW"/>
</dbReference>
<proteinExistence type="inferred from homology"/>
<keyword evidence="2" id="KW-0456">Lyase</keyword>